<name>M4HQ16_9CAUD</name>
<protein>
    <submittedName>
        <fullName evidence="1">Uncharacterized protein</fullName>
    </submittedName>
</protein>
<keyword evidence="2" id="KW-1185">Reference proteome</keyword>
<reference evidence="1 2" key="1">
    <citation type="journal article" date="2013" name="Virol. J.">
        <title>Genome sequence and analysis of a broad-host range lytic bacteriophage that infects the Bacillus cereus group.</title>
        <authorList>
            <person name="El-Arabi T.F."/>
            <person name="Griffiths M.W."/>
            <person name="She Y.M."/>
            <person name="Villegas A."/>
            <person name="Lingohr E.J."/>
            <person name="Kropinski A.M."/>
        </authorList>
    </citation>
    <scope>NUCLEOTIDE SEQUENCE [LARGE SCALE GENOMIC DNA]</scope>
</reference>
<dbReference type="OrthoDB" id="12151at10239"/>
<sequence>MNTTTLNTDQLQVVWEQLDGACEALERLQDNGISTGMVDFSSVVALKNEVEELMQKQGKELSFKDIVETNKIPFNLDALKRDLKAVVDGKFMVRQYRGYKGLENRGVFTYNVHFDVPTPNNQEAIKQVLGCYDVDVQRFRISEGSYGYIIGFKVKEEGK</sequence>
<dbReference type="GeneID" id="15041904"/>
<dbReference type="RefSeq" id="YP_007677045.1">
    <property type="nucleotide sequence ID" value="NC_020873.1"/>
</dbReference>
<gene>
    <name evidence="1" type="primary">orf146</name>
</gene>
<dbReference type="KEGG" id="vg:15041904"/>
<organism evidence="1 2">
    <name type="scientific">Bacillus phage vB_BceM_Bc431v3</name>
    <dbReference type="NCBI Taxonomy" id="1195072"/>
    <lineage>
        <taxon>Viruses</taxon>
        <taxon>Duplodnaviria</taxon>
        <taxon>Heunggongvirae</taxon>
        <taxon>Uroviricota</taxon>
        <taxon>Caudoviricetes</taxon>
        <taxon>Herelleviridae</taxon>
        <taxon>Bastillevirinae</taxon>
        <taxon>Caeruleovirus</taxon>
        <taxon>Caeruleovirus Bc431</taxon>
    </lineage>
</organism>
<proteinExistence type="predicted"/>
<accession>M4HQ16</accession>
<evidence type="ECO:0000313" key="2">
    <source>
        <dbReference type="Proteomes" id="UP000011865"/>
    </source>
</evidence>
<dbReference type="EMBL" id="JX094431">
    <property type="protein sequence ID" value="AFQ96455.1"/>
    <property type="molecule type" value="Genomic_DNA"/>
</dbReference>
<evidence type="ECO:0000313" key="1">
    <source>
        <dbReference type="EMBL" id="AFQ96455.1"/>
    </source>
</evidence>
<dbReference type="Proteomes" id="UP000011865">
    <property type="component" value="Segment"/>
</dbReference>